<evidence type="ECO:0000256" key="6">
    <source>
        <dbReference type="ARBA" id="ARBA00023277"/>
    </source>
</evidence>
<dbReference type="GO" id="GO:0005829">
    <property type="term" value="C:cytosol"/>
    <property type="evidence" value="ECO:0007669"/>
    <property type="project" value="TreeGrafter"/>
</dbReference>
<dbReference type="EMBL" id="QLUW01000001">
    <property type="protein sequence ID" value="RAP78661.1"/>
    <property type="molecule type" value="Genomic_DNA"/>
</dbReference>
<dbReference type="Gene3D" id="3.20.20.70">
    <property type="entry name" value="Aldolase class I"/>
    <property type="match status" value="1"/>
</dbReference>
<dbReference type="GO" id="GO:0019262">
    <property type="term" value="P:N-acetylneuraminate catabolic process"/>
    <property type="evidence" value="ECO:0007669"/>
    <property type="project" value="UniProtKB-UniRule"/>
</dbReference>
<evidence type="ECO:0000256" key="7">
    <source>
        <dbReference type="HAMAP-Rule" id="MF_01235"/>
    </source>
</evidence>
<keyword evidence="5 7" id="KW-0413">Isomerase</keyword>
<comment type="pathway">
    <text evidence="3 7">Amino-sugar metabolism; N-acetylneuraminate degradation; D-fructose 6-phosphate from N-acetylneuraminate: step 3/5.</text>
</comment>
<proteinExistence type="inferred from homology"/>
<dbReference type="AlphaFoldDB" id="A0A328UBD7"/>
<keyword evidence="6 7" id="KW-0119">Carbohydrate metabolism</keyword>
<gene>
    <name evidence="7" type="primary">nanE</name>
    <name evidence="8" type="ORF">DL346_04500</name>
</gene>
<accession>A0A328UBD7</accession>
<evidence type="ECO:0000256" key="4">
    <source>
        <dbReference type="ARBA" id="ARBA00007439"/>
    </source>
</evidence>
<dbReference type="InterPro" id="IPR013785">
    <property type="entry name" value="Aldolase_TIM"/>
</dbReference>
<protein>
    <recommendedName>
        <fullName evidence="7">Putative N-acetylmannosamine-6-phosphate 2-epimerase</fullName>
        <ecNumber evidence="7">5.1.3.9</ecNumber>
    </recommendedName>
    <alternativeName>
        <fullName evidence="7">ManNAc-6-P epimerase</fullName>
    </alternativeName>
</protein>
<dbReference type="SUPFAM" id="SSF51366">
    <property type="entry name" value="Ribulose-phoshate binding barrel"/>
    <property type="match status" value="1"/>
</dbReference>
<dbReference type="Proteomes" id="UP000249260">
    <property type="component" value="Unassembled WGS sequence"/>
</dbReference>
<organism evidence="8 9">
    <name type="scientific">Paenibacillus montanisoli</name>
    <dbReference type="NCBI Taxonomy" id="2081970"/>
    <lineage>
        <taxon>Bacteria</taxon>
        <taxon>Bacillati</taxon>
        <taxon>Bacillota</taxon>
        <taxon>Bacilli</taxon>
        <taxon>Bacillales</taxon>
        <taxon>Paenibacillaceae</taxon>
        <taxon>Paenibacillus</taxon>
    </lineage>
</organism>
<dbReference type="Pfam" id="PF04131">
    <property type="entry name" value="NanE"/>
    <property type="match status" value="1"/>
</dbReference>
<comment type="caution">
    <text evidence="8">The sequence shown here is derived from an EMBL/GenBank/DDBJ whole genome shotgun (WGS) entry which is preliminary data.</text>
</comment>
<dbReference type="OrthoDB" id="9781704at2"/>
<keyword evidence="9" id="KW-1185">Reference proteome</keyword>
<dbReference type="InterPro" id="IPR011060">
    <property type="entry name" value="RibuloseP-bd_barrel"/>
</dbReference>
<comment type="catalytic activity">
    <reaction evidence="1 7">
        <text>an N-acyl-D-glucosamine 6-phosphate = an N-acyl-D-mannosamine 6-phosphate</text>
        <dbReference type="Rhea" id="RHEA:23932"/>
        <dbReference type="ChEBI" id="CHEBI:57599"/>
        <dbReference type="ChEBI" id="CHEBI:57666"/>
        <dbReference type="EC" id="5.1.3.9"/>
    </reaction>
</comment>
<evidence type="ECO:0000256" key="5">
    <source>
        <dbReference type="ARBA" id="ARBA00023235"/>
    </source>
</evidence>
<dbReference type="EC" id="5.1.3.9" evidence="7"/>
<evidence type="ECO:0000313" key="9">
    <source>
        <dbReference type="Proteomes" id="UP000249260"/>
    </source>
</evidence>
<evidence type="ECO:0000256" key="1">
    <source>
        <dbReference type="ARBA" id="ARBA00000056"/>
    </source>
</evidence>
<dbReference type="NCBIfam" id="NF002231">
    <property type="entry name" value="PRK01130.1"/>
    <property type="match status" value="1"/>
</dbReference>
<dbReference type="PANTHER" id="PTHR36204:SF1">
    <property type="entry name" value="N-ACETYLMANNOSAMINE-6-PHOSPHATE 2-EPIMERASE-RELATED"/>
    <property type="match status" value="1"/>
</dbReference>
<dbReference type="FunFam" id="3.20.20.70:FF:000035">
    <property type="entry name" value="Putative N-acetylmannosamine-6-phosphate 2-epimerase"/>
    <property type="match status" value="1"/>
</dbReference>
<dbReference type="GO" id="GO:0005975">
    <property type="term" value="P:carbohydrate metabolic process"/>
    <property type="evidence" value="ECO:0007669"/>
    <property type="project" value="UniProtKB-UniRule"/>
</dbReference>
<comment type="similarity">
    <text evidence="4 7">Belongs to the NanE family.</text>
</comment>
<dbReference type="GO" id="GO:0047465">
    <property type="term" value="F:N-acylglucosamine-6-phosphate 2-epimerase activity"/>
    <property type="evidence" value="ECO:0007669"/>
    <property type="project" value="UniProtKB-EC"/>
</dbReference>
<evidence type="ECO:0000313" key="8">
    <source>
        <dbReference type="EMBL" id="RAP78661.1"/>
    </source>
</evidence>
<dbReference type="UniPathway" id="UPA00629">
    <property type="reaction ID" value="UER00682"/>
</dbReference>
<sequence>MQGLVVSCQAFPGEALFGSEYMTKMAIAACQGGASGIRANGPQDIAAIKQSVSVPVIGLMKNDLPGFEVRITPTLEDALIVHRAGADIVAIDATSRPRPDNRSLSETVRKLKELGITVMADVSTFEEGLNAAALGVDYISTTLSGYTSYSRQIKEPDLELVARLASAVSVPVAAEGRIKTPEEAAAALRLGASLVVVGGAITRPQMITAAFVSTMNQREAVSE</sequence>
<dbReference type="HAMAP" id="MF_01235">
    <property type="entry name" value="ManNAc6P_epimer"/>
    <property type="match status" value="1"/>
</dbReference>
<dbReference type="InterPro" id="IPR007260">
    <property type="entry name" value="NanE"/>
</dbReference>
<name>A0A328UBD7_9BACL</name>
<evidence type="ECO:0000256" key="3">
    <source>
        <dbReference type="ARBA" id="ARBA00005081"/>
    </source>
</evidence>
<reference evidence="8 9" key="1">
    <citation type="submission" date="2018-06" db="EMBL/GenBank/DDBJ databases">
        <title>Paenibacillus montanisoli sp. nov., isolated from mountain area soil.</title>
        <authorList>
            <person name="Wu M."/>
        </authorList>
    </citation>
    <scope>NUCLEOTIDE SEQUENCE [LARGE SCALE GENOMIC DNA]</scope>
    <source>
        <strain evidence="8 9">RA17</strain>
    </source>
</reference>
<dbReference type="PANTHER" id="PTHR36204">
    <property type="entry name" value="N-ACETYLMANNOSAMINE-6-PHOSPHATE 2-EPIMERASE-RELATED"/>
    <property type="match status" value="1"/>
</dbReference>
<comment type="function">
    <text evidence="2 7">Converts N-acetylmannosamine-6-phosphate (ManNAc-6-P) to N-acetylglucosamine-6-phosphate (GlcNAc-6-P).</text>
</comment>
<dbReference type="CDD" id="cd04729">
    <property type="entry name" value="NanE"/>
    <property type="match status" value="1"/>
</dbReference>
<evidence type="ECO:0000256" key="2">
    <source>
        <dbReference type="ARBA" id="ARBA00002147"/>
    </source>
</evidence>
<dbReference type="GO" id="GO:0006053">
    <property type="term" value="P:N-acetylmannosamine catabolic process"/>
    <property type="evidence" value="ECO:0007669"/>
    <property type="project" value="TreeGrafter"/>
</dbReference>